<dbReference type="EMBL" id="JBHTKL010000006">
    <property type="protein sequence ID" value="MFD1020997.1"/>
    <property type="molecule type" value="Genomic_DNA"/>
</dbReference>
<gene>
    <name evidence="15" type="primary">putP</name>
    <name evidence="15" type="ORF">ACFQ2J_17540</name>
</gene>
<dbReference type="RefSeq" id="WP_386063657.1">
    <property type="nucleotide sequence ID" value="NZ_JBHTKL010000006.1"/>
</dbReference>
<evidence type="ECO:0000256" key="9">
    <source>
        <dbReference type="ARBA" id="ARBA00023065"/>
    </source>
</evidence>
<evidence type="ECO:0000256" key="14">
    <source>
        <dbReference type="RuleBase" id="RU366012"/>
    </source>
</evidence>
<feature type="transmembrane region" description="Helical" evidence="14">
    <location>
        <begin position="6"/>
        <end position="27"/>
    </location>
</feature>
<feature type="transmembrane region" description="Helical" evidence="14">
    <location>
        <begin position="440"/>
        <end position="459"/>
    </location>
</feature>
<evidence type="ECO:0000313" key="16">
    <source>
        <dbReference type="Proteomes" id="UP001596990"/>
    </source>
</evidence>
<evidence type="ECO:0000256" key="13">
    <source>
        <dbReference type="RuleBase" id="RU362091"/>
    </source>
</evidence>
<dbReference type="InterPro" id="IPR018212">
    <property type="entry name" value="Na/solute_symporter_CS"/>
</dbReference>
<feature type="transmembrane region" description="Helical" evidence="14">
    <location>
        <begin position="414"/>
        <end position="433"/>
    </location>
</feature>
<evidence type="ECO:0000256" key="1">
    <source>
        <dbReference type="ARBA" id="ARBA00004651"/>
    </source>
</evidence>
<dbReference type="PANTHER" id="PTHR48086:SF3">
    <property type="entry name" value="SODIUM_PROLINE SYMPORTER"/>
    <property type="match status" value="1"/>
</dbReference>
<dbReference type="NCBIfam" id="TIGR00813">
    <property type="entry name" value="sss"/>
    <property type="match status" value="1"/>
</dbReference>
<feature type="transmembrane region" description="Helical" evidence="14">
    <location>
        <begin position="161"/>
        <end position="183"/>
    </location>
</feature>
<keyword evidence="11 14" id="KW-0739">Sodium transport</keyword>
<comment type="subcellular location">
    <subcellularLocation>
        <location evidence="1 14">Cell membrane</location>
        <topology evidence="1 14">Multi-pass membrane protein</topology>
    </subcellularLocation>
</comment>
<comment type="catalytic activity">
    <reaction evidence="12">
        <text>L-proline(in) + Na(+)(in) = L-proline(out) + Na(+)(out)</text>
        <dbReference type="Rhea" id="RHEA:28967"/>
        <dbReference type="ChEBI" id="CHEBI:29101"/>
        <dbReference type="ChEBI" id="CHEBI:60039"/>
    </reaction>
</comment>
<comment type="function">
    <text evidence="14">Catalyzes the sodium-dependent uptake of extracellular L-proline.</text>
</comment>
<feature type="transmembrane region" description="Helical" evidence="14">
    <location>
        <begin position="270"/>
        <end position="294"/>
    </location>
</feature>
<dbReference type="CDD" id="cd11475">
    <property type="entry name" value="SLC5sbd_PutP"/>
    <property type="match status" value="1"/>
</dbReference>
<comment type="similarity">
    <text evidence="2 13">Belongs to the sodium:solute symporter (SSF) (TC 2.A.21) family.</text>
</comment>
<keyword evidence="9 14" id="KW-0406">Ion transport</keyword>
<feature type="transmembrane region" description="Helical" evidence="14">
    <location>
        <begin position="66"/>
        <end position="86"/>
    </location>
</feature>
<keyword evidence="14" id="KW-0029">Amino-acid transport</keyword>
<keyword evidence="8 14" id="KW-0915">Sodium</keyword>
<dbReference type="InterPro" id="IPR001734">
    <property type="entry name" value="Na/solute_symporter"/>
</dbReference>
<dbReference type="PROSITE" id="PS50283">
    <property type="entry name" value="NA_SOLUT_SYMP_3"/>
    <property type="match status" value="1"/>
</dbReference>
<evidence type="ECO:0000256" key="11">
    <source>
        <dbReference type="ARBA" id="ARBA00023201"/>
    </source>
</evidence>
<evidence type="ECO:0000256" key="2">
    <source>
        <dbReference type="ARBA" id="ARBA00006434"/>
    </source>
</evidence>
<sequence length="517" mass="54971">MGTATLITFIVYLIGMLGIGFAAYRMTSNLSDYVLGGRRLGPGVAALSAGASDMSGWLLLGLPGAIYASGFSAAWIGVGLAIGAYLNWQFVARRLRVYTEVANDSITVPDYLENRFKDNSHILRVISALVILLFFTFYTSSGMVAGAKLFEASFGLSYTQALWVGAIVTISYTFLGGFLAVSWTDFVQGILMFLALIIVPIVAIAEVGGWNATVEAVGSIEATHLDMVKGVGIVSIISSLAWGLGYFGQPHILVRFMALRSPKDVPKARFIGIGWMVLGLYGALFTGFVGLAYINSQDVGVLSQFGIELVNQNGVQMLADPEKIFIAFSQILFHPVVAGILLAAILSAIMSTIDSQLLVSSSALAEDFYKAIIRKNASERELVWIGRVAVAGIALIAILLAGNPDSSVLSLVSYAWAGFGAAFGPIIILSLLWKGITRNGALAGMIVGAVTVVVWKQLITPETNDAGEVITPAVIDFPLYEIVPGFILCGLVAIVVSMVGKKPSAEVVAEFEEAARR</sequence>
<keyword evidence="3 14" id="KW-0813">Transport</keyword>
<evidence type="ECO:0000256" key="7">
    <source>
        <dbReference type="ARBA" id="ARBA00022989"/>
    </source>
</evidence>
<evidence type="ECO:0000256" key="3">
    <source>
        <dbReference type="ARBA" id="ARBA00022448"/>
    </source>
</evidence>
<keyword evidence="7 14" id="KW-1133">Transmembrane helix</keyword>
<accession>A0ABW3L698</accession>
<evidence type="ECO:0000256" key="4">
    <source>
        <dbReference type="ARBA" id="ARBA00022475"/>
    </source>
</evidence>
<keyword evidence="16" id="KW-1185">Reference proteome</keyword>
<dbReference type="InterPro" id="IPR038377">
    <property type="entry name" value="Na/Glc_symporter_sf"/>
</dbReference>
<evidence type="ECO:0000256" key="8">
    <source>
        <dbReference type="ARBA" id="ARBA00023053"/>
    </source>
</evidence>
<comment type="caution">
    <text evidence="15">The sequence shown here is derived from an EMBL/GenBank/DDBJ whole genome shotgun (WGS) entry which is preliminary data.</text>
</comment>
<feature type="transmembrane region" description="Helical" evidence="14">
    <location>
        <begin position="190"/>
        <end position="210"/>
    </location>
</feature>
<evidence type="ECO:0000256" key="6">
    <source>
        <dbReference type="ARBA" id="ARBA00022847"/>
    </source>
</evidence>
<dbReference type="PROSITE" id="PS00456">
    <property type="entry name" value="NA_SOLUT_SYMP_1"/>
    <property type="match status" value="1"/>
</dbReference>
<keyword evidence="5 14" id="KW-0812">Transmembrane</keyword>
<dbReference type="Gene3D" id="1.20.1730.10">
    <property type="entry name" value="Sodium/glucose cotransporter"/>
    <property type="match status" value="1"/>
</dbReference>
<feature type="transmembrane region" description="Helical" evidence="14">
    <location>
        <begin position="382"/>
        <end position="402"/>
    </location>
</feature>
<dbReference type="InterPro" id="IPR050277">
    <property type="entry name" value="Sodium:Solute_Symporter"/>
</dbReference>
<evidence type="ECO:0000256" key="5">
    <source>
        <dbReference type="ARBA" id="ARBA00022692"/>
    </source>
</evidence>
<name>A0ABW3L698_9BACI</name>
<keyword evidence="4 14" id="KW-1003">Cell membrane</keyword>
<proteinExistence type="inferred from homology"/>
<feature type="transmembrane region" description="Helical" evidence="14">
    <location>
        <begin position="122"/>
        <end position="141"/>
    </location>
</feature>
<dbReference type="InterPro" id="IPR011851">
    <property type="entry name" value="Na/Pro_symporter"/>
</dbReference>
<feature type="transmembrane region" description="Helical" evidence="14">
    <location>
        <begin position="230"/>
        <end position="249"/>
    </location>
</feature>
<evidence type="ECO:0000256" key="12">
    <source>
        <dbReference type="ARBA" id="ARBA00033708"/>
    </source>
</evidence>
<evidence type="ECO:0000313" key="15">
    <source>
        <dbReference type="EMBL" id="MFD1020997.1"/>
    </source>
</evidence>
<reference evidence="16" key="1">
    <citation type="journal article" date="2019" name="Int. J. Syst. Evol. Microbiol.">
        <title>The Global Catalogue of Microorganisms (GCM) 10K type strain sequencing project: providing services to taxonomists for standard genome sequencing and annotation.</title>
        <authorList>
            <consortium name="The Broad Institute Genomics Platform"/>
            <consortium name="The Broad Institute Genome Sequencing Center for Infectious Disease"/>
            <person name="Wu L."/>
            <person name="Ma J."/>
        </authorList>
    </citation>
    <scope>NUCLEOTIDE SEQUENCE [LARGE SCALE GENOMIC DNA]</scope>
    <source>
        <strain evidence="16">CCUG 56607</strain>
    </source>
</reference>
<dbReference type="PANTHER" id="PTHR48086">
    <property type="entry name" value="SODIUM/PROLINE SYMPORTER-RELATED"/>
    <property type="match status" value="1"/>
</dbReference>
<dbReference type="NCBIfam" id="TIGR02121">
    <property type="entry name" value="Na_Pro_sym"/>
    <property type="match status" value="1"/>
</dbReference>
<keyword evidence="6 14" id="KW-0769">Symport</keyword>
<feature type="transmembrane region" description="Helical" evidence="14">
    <location>
        <begin position="324"/>
        <end position="349"/>
    </location>
</feature>
<keyword evidence="10 14" id="KW-0472">Membrane</keyword>
<feature type="transmembrane region" description="Helical" evidence="14">
    <location>
        <begin position="479"/>
        <end position="499"/>
    </location>
</feature>
<dbReference type="Pfam" id="PF00474">
    <property type="entry name" value="SSF"/>
    <property type="match status" value="1"/>
</dbReference>
<organism evidence="15 16">
    <name type="scientific">Thalassobacillus hwangdonensis</name>
    <dbReference type="NCBI Taxonomy" id="546108"/>
    <lineage>
        <taxon>Bacteria</taxon>
        <taxon>Bacillati</taxon>
        <taxon>Bacillota</taxon>
        <taxon>Bacilli</taxon>
        <taxon>Bacillales</taxon>
        <taxon>Bacillaceae</taxon>
        <taxon>Thalassobacillus</taxon>
    </lineage>
</organism>
<protein>
    <recommendedName>
        <fullName evidence="14">Sodium/proline symporter</fullName>
    </recommendedName>
    <alternativeName>
        <fullName evidence="14">Proline permease</fullName>
    </alternativeName>
</protein>
<dbReference type="Proteomes" id="UP001596990">
    <property type="component" value="Unassembled WGS sequence"/>
</dbReference>
<evidence type="ECO:0000256" key="10">
    <source>
        <dbReference type="ARBA" id="ARBA00023136"/>
    </source>
</evidence>